<dbReference type="InterPro" id="IPR000600">
    <property type="entry name" value="ROK"/>
</dbReference>
<dbReference type="InterPro" id="IPR043129">
    <property type="entry name" value="ATPase_NBD"/>
</dbReference>
<evidence type="ECO:0000256" key="1">
    <source>
        <dbReference type="ARBA" id="ARBA00006479"/>
    </source>
</evidence>
<name>A0A1H4M5N5_9MICO</name>
<keyword evidence="2" id="KW-0418">Kinase</keyword>
<dbReference type="EMBL" id="FNRY01000001">
    <property type="protein sequence ID" value="SEB78339.1"/>
    <property type="molecule type" value="Genomic_DNA"/>
</dbReference>
<dbReference type="GO" id="GO:0016301">
    <property type="term" value="F:kinase activity"/>
    <property type="evidence" value="ECO:0007669"/>
    <property type="project" value="UniProtKB-KW"/>
</dbReference>
<dbReference type="PANTHER" id="PTHR18964">
    <property type="entry name" value="ROK (REPRESSOR, ORF, KINASE) FAMILY"/>
    <property type="match status" value="1"/>
</dbReference>
<accession>A0A1H4M5N5</accession>
<dbReference type="PANTHER" id="PTHR18964:SF149">
    <property type="entry name" value="BIFUNCTIONAL UDP-N-ACETYLGLUCOSAMINE 2-EPIMERASE_N-ACETYLMANNOSAMINE KINASE"/>
    <property type="match status" value="1"/>
</dbReference>
<gene>
    <name evidence="2" type="ORF">SAMN04489806_1766</name>
</gene>
<dbReference type="OrthoDB" id="37575at2"/>
<comment type="similarity">
    <text evidence="1">Belongs to the ROK (NagC/XylR) family.</text>
</comment>
<proteinExistence type="inferred from homology"/>
<reference evidence="2 3" key="1">
    <citation type="submission" date="2016-10" db="EMBL/GenBank/DDBJ databases">
        <authorList>
            <person name="de Groot N.N."/>
        </authorList>
    </citation>
    <scope>NUCLEOTIDE SEQUENCE [LARGE SCALE GENOMIC DNA]</scope>
    <source>
        <strain evidence="2 3">DSM 21799</strain>
    </source>
</reference>
<evidence type="ECO:0000313" key="3">
    <source>
        <dbReference type="Proteomes" id="UP000199183"/>
    </source>
</evidence>
<protein>
    <submittedName>
        <fullName evidence="2">Sugar kinase of the NBD/HSP70 family, may contain an N-terminal HTH domain</fullName>
    </submittedName>
</protein>
<keyword evidence="2" id="KW-0808">Transferase</keyword>
<dbReference type="STRING" id="640635.SAMN04489806_1766"/>
<dbReference type="AlphaFoldDB" id="A0A1H4M5N5"/>
<dbReference type="Pfam" id="PF00480">
    <property type="entry name" value="ROK"/>
    <property type="match status" value="1"/>
</dbReference>
<dbReference type="RefSeq" id="WP_091182742.1">
    <property type="nucleotide sequence ID" value="NZ_FNRY01000001.1"/>
</dbReference>
<keyword evidence="3" id="KW-1185">Reference proteome</keyword>
<dbReference type="Gene3D" id="3.30.420.40">
    <property type="match status" value="2"/>
</dbReference>
<dbReference type="SUPFAM" id="SSF53067">
    <property type="entry name" value="Actin-like ATPase domain"/>
    <property type="match status" value="1"/>
</dbReference>
<dbReference type="Proteomes" id="UP000199183">
    <property type="component" value="Unassembled WGS sequence"/>
</dbReference>
<evidence type="ECO:0000313" key="2">
    <source>
        <dbReference type="EMBL" id="SEB78339.1"/>
    </source>
</evidence>
<sequence length="402" mass="41182">MSTSIPTLPARPASLDGVLAYAWTCEEFTATEAMEATGLTRSTTIDAMDALARLGLLRELPNARQAGDYRKGRPARRFALRDDAAVLVGVDAGQTHVSATVTDLRSRPLTTRRATLGAEHDEGTRRAALALELVDEALSAAGRARSDVLAICAGVAAPVNAEGRSPRHPTGFWERMNPGLIDALAWAPIARVENDASLAAVAEGAFGSAVGCRNYIALLAGARLGAGVVVDGNLLHGAHGGVGEMVAFEHVDGVGTADGLGARAASWAADVVAHGTAAEGSALAAIPLNHLDGRAVLELAAQGDDDAHRIVERMGSVLARIVSVLGSMFDPQRVVVSGAISAGVNEVVTAAGQALPTDLDLPAPELVVSSLGADIVVTGAIAAAAADARERVLDVWMTDLGT</sequence>
<organism evidence="2 3">
    <name type="scientific">Paramicrobacterium humi</name>
    <dbReference type="NCBI Taxonomy" id="640635"/>
    <lineage>
        <taxon>Bacteria</taxon>
        <taxon>Bacillati</taxon>
        <taxon>Actinomycetota</taxon>
        <taxon>Actinomycetes</taxon>
        <taxon>Micrococcales</taxon>
        <taxon>Microbacteriaceae</taxon>
        <taxon>Paramicrobacterium</taxon>
    </lineage>
</organism>